<dbReference type="Pfam" id="PF00561">
    <property type="entry name" value="Abhydrolase_1"/>
    <property type="match status" value="1"/>
</dbReference>
<dbReference type="GO" id="GO:0016787">
    <property type="term" value="F:hydrolase activity"/>
    <property type="evidence" value="ECO:0007669"/>
    <property type="project" value="UniProtKB-KW"/>
</dbReference>
<evidence type="ECO:0000256" key="1">
    <source>
        <dbReference type="ARBA" id="ARBA00038115"/>
    </source>
</evidence>
<dbReference type="PIRSF" id="PIRSF031982">
    <property type="entry name" value="UCP031982_abhydr"/>
    <property type="match status" value="1"/>
</dbReference>
<organism evidence="4 5">
    <name type="scientific">Bradyrhizobium lablabi</name>
    <dbReference type="NCBI Taxonomy" id="722472"/>
    <lineage>
        <taxon>Bacteria</taxon>
        <taxon>Pseudomonadati</taxon>
        <taxon>Pseudomonadota</taxon>
        <taxon>Alphaproteobacteria</taxon>
        <taxon>Hyphomicrobiales</taxon>
        <taxon>Nitrobacteraceae</taxon>
        <taxon>Bradyrhizobium</taxon>
    </lineage>
</organism>
<dbReference type="EMBL" id="LT670844">
    <property type="protein sequence ID" value="SHJ28155.1"/>
    <property type="molecule type" value="Genomic_DNA"/>
</dbReference>
<evidence type="ECO:0000313" key="4">
    <source>
        <dbReference type="EMBL" id="SHJ28155.1"/>
    </source>
</evidence>
<dbReference type="InterPro" id="IPR000073">
    <property type="entry name" value="AB_hydrolase_1"/>
</dbReference>
<dbReference type="InterPro" id="IPR050261">
    <property type="entry name" value="FrsA_esterase"/>
</dbReference>
<dbReference type="OrthoDB" id="9814760at2"/>
<evidence type="ECO:0000256" key="2">
    <source>
        <dbReference type="SAM" id="SignalP"/>
    </source>
</evidence>
<comment type="similarity">
    <text evidence="1">Belongs to the AB hydrolase superfamily. FUS2 hydrolase family.</text>
</comment>
<accession>A0A1M6I166</accession>
<evidence type="ECO:0000313" key="5">
    <source>
        <dbReference type="Proteomes" id="UP000189935"/>
    </source>
</evidence>
<keyword evidence="2" id="KW-0732">Signal</keyword>
<keyword evidence="4" id="KW-0378">Hydrolase</keyword>
<dbReference type="PANTHER" id="PTHR22946">
    <property type="entry name" value="DIENELACTONE HYDROLASE DOMAIN-CONTAINING PROTEIN-RELATED"/>
    <property type="match status" value="1"/>
</dbReference>
<evidence type="ECO:0000259" key="3">
    <source>
        <dbReference type="Pfam" id="PF00561"/>
    </source>
</evidence>
<dbReference type="SUPFAM" id="SSF53474">
    <property type="entry name" value="alpha/beta-Hydrolases"/>
    <property type="match status" value="1"/>
</dbReference>
<feature type="chain" id="PRO_5012545198" evidence="2">
    <location>
        <begin position="23"/>
        <end position="330"/>
    </location>
</feature>
<reference evidence="4 5" key="1">
    <citation type="submission" date="2016-11" db="EMBL/GenBank/DDBJ databases">
        <authorList>
            <person name="Jaros S."/>
            <person name="Januszkiewicz K."/>
            <person name="Wedrychowicz H."/>
        </authorList>
    </citation>
    <scope>NUCLEOTIDE SEQUENCE [LARGE SCALE GENOMIC DNA]</scope>
    <source>
        <strain evidence="4 5">GAS499</strain>
    </source>
</reference>
<dbReference type="AlphaFoldDB" id="A0A1M6I166"/>
<gene>
    <name evidence="4" type="ORF">SAMN05444159_0187</name>
</gene>
<dbReference type="Gene3D" id="3.40.50.1820">
    <property type="entry name" value="alpha/beta hydrolase"/>
    <property type="match status" value="1"/>
</dbReference>
<feature type="domain" description="AB hydrolase-1" evidence="3">
    <location>
        <begin position="77"/>
        <end position="193"/>
    </location>
</feature>
<dbReference type="InterPro" id="IPR029058">
    <property type="entry name" value="AB_hydrolase_fold"/>
</dbReference>
<name>A0A1M6I166_9BRAD</name>
<dbReference type="Proteomes" id="UP000189935">
    <property type="component" value="Chromosome I"/>
</dbReference>
<proteinExistence type="inferred from homology"/>
<dbReference type="RefSeq" id="WP_079536153.1">
    <property type="nucleotide sequence ID" value="NZ_LT670844.1"/>
</dbReference>
<protein>
    <submittedName>
        <fullName evidence="4">Predicted dienelactone hydrolase</fullName>
    </submittedName>
</protein>
<dbReference type="InterPro" id="IPR016986">
    <property type="entry name" value="UCP031982_abhydr"/>
</dbReference>
<sequence>MVLKKYFAYALLLCCLASPAEAAGIQLLDSDPGLAGAIWYPCAGEPKDVPLGKLAVPPDDIWLTGAKDCPVTGAKLPLVIFSHGRGGWFVANHDTAEALADAGFVVAAINHPGDNGNDSSQRDKMSVWASRPADMVRLLDFMLHDWKDKVVIDPARIGFFGFSLGGYTGLVLVGAHADFRRFALICKETDKTENCERARSGDVPPSPPHDPRIRAAVLADAAMNFAFTPEALSGIQVPLQIWRSELGGNGVDARFTALTASQLPGQPEIHTIPAGHYAFLAPCSPLLATRIPRICTDVPAGFDRAAFHHDFDASVVRFFREHLVSDGGTR</sequence>
<feature type="signal peptide" evidence="2">
    <location>
        <begin position="1"/>
        <end position="22"/>
    </location>
</feature>